<dbReference type="Proteomes" id="UP000596742">
    <property type="component" value="Unassembled WGS sequence"/>
</dbReference>
<gene>
    <name evidence="2" type="ORF">MGAL_10B041130</name>
</gene>
<organism evidence="2 3">
    <name type="scientific">Mytilus galloprovincialis</name>
    <name type="common">Mediterranean mussel</name>
    <dbReference type="NCBI Taxonomy" id="29158"/>
    <lineage>
        <taxon>Eukaryota</taxon>
        <taxon>Metazoa</taxon>
        <taxon>Spiralia</taxon>
        <taxon>Lophotrochozoa</taxon>
        <taxon>Mollusca</taxon>
        <taxon>Bivalvia</taxon>
        <taxon>Autobranchia</taxon>
        <taxon>Pteriomorphia</taxon>
        <taxon>Mytilida</taxon>
        <taxon>Mytiloidea</taxon>
        <taxon>Mytilidae</taxon>
        <taxon>Mytilinae</taxon>
        <taxon>Mytilus</taxon>
    </lineage>
</organism>
<dbReference type="OrthoDB" id="6076430at2759"/>
<dbReference type="InterPro" id="IPR031981">
    <property type="entry name" value="MIEAP_C"/>
</dbReference>
<dbReference type="Pfam" id="PF16026">
    <property type="entry name" value="MIEAP"/>
    <property type="match status" value="1"/>
</dbReference>
<reference evidence="2" key="1">
    <citation type="submission" date="2018-11" db="EMBL/GenBank/DDBJ databases">
        <authorList>
            <person name="Alioto T."/>
            <person name="Alioto T."/>
        </authorList>
    </citation>
    <scope>NUCLEOTIDE SEQUENCE</scope>
</reference>
<keyword evidence="3" id="KW-1185">Reference proteome</keyword>
<evidence type="ECO:0000259" key="1">
    <source>
        <dbReference type="Pfam" id="PF16026"/>
    </source>
</evidence>
<evidence type="ECO:0000313" key="3">
    <source>
        <dbReference type="Proteomes" id="UP000596742"/>
    </source>
</evidence>
<feature type="domain" description="Mitochondria-eating protein C-terminal" evidence="1">
    <location>
        <begin position="22"/>
        <end position="108"/>
    </location>
</feature>
<protein>
    <recommendedName>
        <fullName evidence="1">Mitochondria-eating protein C-terminal domain-containing protein</fullName>
    </recommendedName>
</protein>
<dbReference type="AlphaFoldDB" id="A0A8B6HA95"/>
<name>A0A8B6HA95_MYTGA</name>
<dbReference type="EMBL" id="UYJE01009821">
    <property type="protein sequence ID" value="VDI77076.1"/>
    <property type="molecule type" value="Genomic_DNA"/>
</dbReference>
<accession>A0A8B6HA95</accession>
<evidence type="ECO:0000313" key="2">
    <source>
        <dbReference type="EMBL" id="VDI77076.1"/>
    </source>
</evidence>
<sequence>MDIRKMAAESTSDQLLESIRKSKKEIIAAYFKTMDKKIFETIMSTSFFNKCFKLCWKMVIPDPPMFLVIRPQKDKNVFREYTSSGTKVVFTVWPALYLHKNGALLVISVVKVK</sequence>
<comment type="caution">
    <text evidence="2">The sequence shown here is derived from an EMBL/GenBank/DDBJ whole genome shotgun (WGS) entry which is preliminary data.</text>
</comment>
<proteinExistence type="predicted"/>